<accession>A0A7Y9LMI7</accession>
<feature type="compositionally biased region" description="Basic and acidic residues" evidence="1">
    <location>
        <begin position="30"/>
        <end position="64"/>
    </location>
</feature>
<dbReference type="Pfam" id="PF03413">
    <property type="entry name" value="PepSY"/>
    <property type="match status" value="1"/>
</dbReference>
<reference evidence="4 5" key="1">
    <citation type="submission" date="2020-07" db="EMBL/GenBank/DDBJ databases">
        <title>Genomic Encyclopedia of Type Strains, Phase IV (KMG-V): Genome sequencing to study the core and pangenomes of soil and plant-associated prokaryotes.</title>
        <authorList>
            <person name="Whitman W."/>
        </authorList>
    </citation>
    <scope>NUCLEOTIDE SEQUENCE [LARGE SCALE GENOMIC DNA]</scope>
    <source>
        <strain evidence="4 5">SAS40</strain>
    </source>
</reference>
<dbReference type="InterPro" id="IPR025711">
    <property type="entry name" value="PepSY"/>
</dbReference>
<evidence type="ECO:0000313" key="4">
    <source>
        <dbReference type="EMBL" id="NYE82290.1"/>
    </source>
</evidence>
<dbReference type="Proteomes" id="UP000542125">
    <property type="component" value="Unassembled WGS sequence"/>
</dbReference>
<dbReference type="EMBL" id="JACBYR010000001">
    <property type="protein sequence ID" value="NYE82290.1"/>
    <property type="molecule type" value="Genomic_DNA"/>
</dbReference>
<sequence>MSCRPALSIPLLALLLVVLLAVCAPPAGARDNDDDKRHDHSHDKDRDRERDRSRDRDRDQDRARNAMLQGEIRPLAAVLKTVRDKVPGEIIEIELDREDKGWVYEVKVLTSNGRRKKVDVDAHSLDILKID</sequence>
<proteinExistence type="predicted"/>
<comment type="caution">
    <text evidence="4">The sequence shown here is derived from an EMBL/GenBank/DDBJ whole genome shotgun (WGS) entry which is preliminary data.</text>
</comment>
<protein>
    <submittedName>
        <fullName evidence="4">Putative membrane protein YkoI</fullName>
    </submittedName>
</protein>
<keyword evidence="2" id="KW-0732">Signal</keyword>
<evidence type="ECO:0000259" key="3">
    <source>
        <dbReference type="Pfam" id="PF03413"/>
    </source>
</evidence>
<evidence type="ECO:0000256" key="2">
    <source>
        <dbReference type="SAM" id="SignalP"/>
    </source>
</evidence>
<feature type="chain" id="PRO_5031517816" evidence="2">
    <location>
        <begin position="30"/>
        <end position="131"/>
    </location>
</feature>
<dbReference type="RefSeq" id="WP_179585008.1">
    <property type="nucleotide sequence ID" value="NZ_JACBYR010000001.1"/>
</dbReference>
<gene>
    <name evidence="4" type="ORF">FHW18_001561</name>
</gene>
<feature type="region of interest" description="Disordered" evidence="1">
    <location>
        <begin position="27"/>
        <end position="66"/>
    </location>
</feature>
<feature type="signal peptide" evidence="2">
    <location>
        <begin position="1"/>
        <end position="29"/>
    </location>
</feature>
<dbReference type="AlphaFoldDB" id="A0A7Y9LMI7"/>
<evidence type="ECO:0000256" key="1">
    <source>
        <dbReference type="SAM" id="MobiDB-lite"/>
    </source>
</evidence>
<dbReference type="Gene3D" id="3.10.450.40">
    <property type="match status" value="1"/>
</dbReference>
<feature type="domain" description="PepSY" evidence="3">
    <location>
        <begin position="76"/>
        <end position="130"/>
    </location>
</feature>
<keyword evidence="5" id="KW-1185">Reference proteome</keyword>
<evidence type="ECO:0000313" key="5">
    <source>
        <dbReference type="Proteomes" id="UP000542125"/>
    </source>
</evidence>
<organism evidence="4 5">
    <name type="scientific">Pigmentiphaga litoralis</name>
    <dbReference type="NCBI Taxonomy" id="516702"/>
    <lineage>
        <taxon>Bacteria</taxon>
        <taxon>Pseudomonadati</taxon>
        <taxon>Pseudomonadota</taxon>
        <taxon>Betaproteobacteria</taxon>
        <taxon>Burkholderiales</taxon>
        <taxon>Alcaligenaceae</taxon>
        <taxon>Pigmentiphaga</taxon>
    </lineage>
</organism>
<name>A0A7Y9LMI7_9BURK</name>